<dbReference type="EMBL" id="JBGEDP010000002">
    <property type="protein sequence ID" value="MEY8018971.1"/>
    <property type="molecule type" value="Genomic_DNA"/>
</dbReference>
<name>A0ABV4CC32_9MYCO</name>
<keyword evidence="2" id="KW-1185">Reference proteome</keyword>
<evidence type="ECO:0000313" key="2">
    <source>
        <dbReference type="Proteomes" id="UP001564760"/>
    </source>
</evidence>
<dbReference type="Proteomes" id="UP001564760">
    <property type="component" value="Unassembled WGS sequence"/>
</dbReference>
<organism evidence="1 2">
    <name type="scientific">Mycobacterium servetii</name>
    <dbReference type="NCBI Taxonomy" id="3237418"/>
    <lineage>
        <taxon>Bacteria</taxon>
        <taxon>Bacillati</taxon>
        <taxon>Actinomycetota</taxon>
        <taxon>Actinomycetes</taxon>
        <taxon>Mycobacteriales</taxon>
        <taxon>Mycobacteriaceae</taxon>
        <taxon>Mycobacterium</taxon>
    </lineage>
</organism>
<reference evidence="1 2" key="1">
    <citation type="submission" date="2024-08" db="EMBL/GenBank/DDBJ databases">
        <title>Mycobacterium servetensis sp. nov., a novel rapid-growing mycobacterial species recovered from a human patient in Zaragoza, Spain.</title>
        <authorList>
            <person name="Tristancho-Baro A.I."/>
            <person name="Buenestado-Serrano S."/>
            <person name="Garcia De Viedma D."/>
            <person name="Milagro-Beamonte A."/>
            <person name="Burillo N."/>
            <person name="Sanz S."/>
            <person name="Lopez-Calleja A.I."/>
            <person name="Penas-Utrilla D."/>
            <person name="Guardingo M."/>
            <person name="Garcia M.J."/>
            <person name="Vinuelas-Bayon J."/>
        </authorList>
    </citation>
    <scope>NUCLEOTIDE SEQUENCE [LARGE SCALE GENOMIC DNA]</scope>
    <source>
        <strain evidence="2">HUMS_12744610</strain>
    </source>
</reference>
<sequence length="89" mass="9734">MHFHFDGTKAFSDDESLAGLYVVDTSRPIVGTSSHRDDGAADAAARRVSRNGGTARITLRDSITSDETEIRTYAPYEVALQDLVESESR</sequence>
<evidence type="ECO:0000313" key="1">
    <source>
        <dbReference type="EMBL" id="MEY8018971.1"/>
    </source>
</evidence>
<proteinExistence type="predicted"/>
<gene>
    <name evidence="1" type="ORF">AB8998_30435</name>
</gene>
<dbReference type="RefSeq" id="WP_369742013.1">
    <property type="nucleotide sequence ID" value="NZ_JBGEDP010000002.1"/>
</dbReference>
<protein>
    <submittedName>
        <fullName evidence="1">Uncharacterized protein</fullName>
    </submittedName>
</protein>
<comment type="caution">
    <text evidence="1">The sequence shown here is derived from an EMBL/GenBank/DDBJ whole genome shotgun (WGS) entry which is preliminary data.</text>
</comment>
<accession>A0ABV4CC32</accession>